<dbReference type="InterPro" id="IPR050216">
    <property type="entry name" value="LRR_domain-containing"/>
</dbReference>
<dbReference type="EMBL" id="JBICCN010000144">
    <property type="protein sequence ID" value="KAL3089560.1"/>
    <property type="molecule type" value="Genomic_DNA"/>
</dbReference>
<dbReference type="Gene3D" id="3.80.10.10">
    <property type="entry name" value="Ribonuclease Inhibitor"/>
    <property type="match status" value="1"/>
</dbReference>
<keyword evidence="1" id="KW-0433">Leucine-rich repeat</keyword>
<dbReference type="PANTHER" id="PTHR48051:SF54">
    <property type="entry name" value="LEUCINE-RICH REPEAT-CONTAINING PROTEIN"/>
    <property type="match status" value="1"/>
</dbReference>
<reference evidence="4 5" key="1">
    <citation type="submission" date="2024-10" db="EMBL/GenBank/DDBJ databases">
        <authorList>
            <person name="Kim D."/>
        </authorList>
    </citation>
    <scope>NUCLEOTIDE SEQUENCE [LARGE SCALE GENOMIC DNA]</scope>
    <source>
        <strain evidence="4">Taebaek</strain>
    </source>
</reference>
<name>A0ABD2JG54_HETSC</name>
<dbReference type="PANTHER" id="PTHR48051">
    <property type="match status" value="1"/>
</dbReference>
<sequence length="421" mass="46949">MLIGKFNKILAPFRARGSFVCRRGQLSSKRLVFGSRTPIVSTPEDAAGRCRCAAKRSDTTCGKLRVGGFIFTCENTGEYADVHLLVGDGDGKAFVPAHQLILKNFPSDICRLSNLLVLYLGGNALIDVPDTIGQLSELTSFGLADNRLKQIPTAIASYRNLRNLALHNNRLKKFLPQRIVRLKKLEDLSLHNNPLVTDVNEIPLEPPSFNELAARVVKIRFSPTFCRTMLPGDLLGYFGTANQCVNPKCKGVYFEACAEFVKFIDFCGKYRVPLLHYLCFPRCSTNTPAYAYSSGSSASESDDDHSQHFHHHHRAHQETPSDSFTSISANAKMKIKAFHSVVATKLSQNLIIVIDLHPKQCFASTNANMNYGMVPPPEHVHTRPHGDTTEKEKRYNELTRGYTTTRSSTMATKRTIVENDQ</sequence>
<organism evidence="4 5">
    <name type="scientific">Heterodera schachtii</name>
    <name type="common">Sugarbeet cyst nematode worm</name>
    <name type="synonym">Tylenchus schachtii</name>
    <dbReference type="NCBI Taxonomy" id="97005"/>
    <lineage>
        <taxon>Eukaryota</taxon>
        <taxon>Metazoa</taxon>
        <taxon>Ecdysozoa</taxon>
        <taxon>Nematoda</taxon>
        <taxon>Chromadorea</taxon>
        <taxon>Rhabditida</taxon>
        <taxon>Tylenchina</taxon>
        <taxon>Tylenchomorpha</taxon>
        <taxon>Tylenchoidea</taxon>
        <taxon>Heteroderidae</taxon>
        <taxon>Heteroderinae</taxon>
        <taxon>Heterodera</taxon>
    </lineage>
</organism>
<dbReference type="AlphaFoldDB" id="A0ABD2JG54"/>
<dbReference type="InterPro" id="IPR001611">
    <property type="entry name" value="Leu-rich_rpt"/>
</dbReference>
<dbReference type="Proteomes" id="UP001620645">
    <property type="component" value="Unassembled WGS sequence"/>
</dbReference>
<evidence type="ECO:0000256" key="3">
    <source>
        <dbReference type="SAM" id="MobiDB-lite"/>
    </source>
</evidence>
<dbReference type="Pfam" id="PF13855">
    <property type="entry name" value="LRR_8"/>
    <property type="match status" value="1"/>
</dbReference>
<gene>
    <name evidence="4" type="ORF">niasHS_006944</name>
</gene>
<protein>
    <recommendedName>
        <fullName evidence="6">Leucine-rich repeat-containing protein 58</fullName>
    </recommendedName>
</protein>
<evidence type="ECO:0008006" key="6">
    <source>
        <dbReference type="Google" id="ProtNLM"/>
    </source>
</evidence>
<dbReference type="SUPFAM" id="SSF52075">
    <property type="entry name" value="Outer arm dynein light chain 1"/>
    <property type="match status" value="1"/>
</dbReference>
<evidence type="ECO:0000256" key="1">
    <source>
        <dbReference type="ARBA" id="ARBA00022614"/>
    </source>
</evidence>
<proteinExistence type="predicted"/>
<dbReference type="InterPro" id="IPR032675">
    <property type="entry name" value="LRR_dom_sf"/>
</dbReference>
<evidence type="ECO:0000313" key="4">
    <source>
        <dbReference type="EMBL" id="KAL3089560.1"/>
    </source>
</evidence>
<comment type="caution">
    <text evidence="4">The sequence shown here is derived from an EMBL/GenBank/DDBJ whole genome shotgun (WGS) entry which is preliminary data.</text>
</comment>
<keyword evidence="2" id="KW-0677">Repeat</keyword>
<evidence type="ECO:0000256" key="2">
    <source>
        <dbReference type="ARBA" id="ARBA00022737"/>
    </source>
</evidence>
<evidence type="ECO:0000313" key="5">
    <source>
        <dbReference type="Proteomes" id="UP001620645"/>
    </source>
</evidence>
<feature type="region of interest" description="Disordered" evidence="3">
    <location>
        <begin position="294"/>
        <end position="323"/>
    </location>
</feature>
<keyword evidence="5" id="KW-1185">Reference proteome</keyword>
<accession>A0ABD2JG54</accession>